<dbReference type="SUPFAM" id="SSF82607">
    <property type="entry name" value="YbaB-like"/>
    <property type="match status" value="1"/>
</dbReference>
<name>A0A8J3B6A6_9ACTN</name>
<dbReference type="Gene3D" id="3.30.1310.10">
    <property type="entry name" value="Nucleoid-associated protein YbaB-like domain"/>
    <property type="match status" value="1"/>
</dbReference>
<dbReference type="InterPro" id="IPR004401">
    <property type="entry name" value="YbaB/EbfC"/>
</dbReference>
<proteinExistence type="predicted"/>
<keyword evidence="3" id="KW-1185">Reference proteome</keyword>
<dbReference type="Pfam" id="PF02575">
    <property type="entry name" value="YbaB_DNA_bd"/>
    <property type="match status" value="1"/>
</dbReference>
<accession>A0A8J3B6A6</accession>
<feature type="compositionally biased region" description="Gly residues" evidence="1">
    <location>
        <begin position="129"/>
        <end position="146"/>
    </location>
</feature>
<reference evidence="2" key="1">
    <citation type="journal article" date="2014" name="Int. J. Syst. Evol. Microbiol.">
        <title>Complete genome sequence of Corynebacterium casei LMG S-19264T (=DSM 44701T), isolated from a smear-ripened cheese.</title>
        <authorList>
            <consortium name="US DOE Joint Genome Institute (JGI-PGF)"/>
            <person name="Walter F."/>
            <person name="Albersmeier A."/>
            <person name="Kalinowski J."/>
            <person name="Ruckert C."/>
        </authorList>
    </citation>
    <scope>NUCLEOTIDE SEQUENCE</scope>
    <source>
        <strain evidence="2">JCM 3090</strain>
    </source>
</reference>
<feature type="region of interest" description="Disordered" evidence="1">
    <location>
        <begin position="99"/>
        <end position="147"/>
    </location>
</feature>
<sequence length="178" mass="16950">MVDADPGTGGTVAPATAIDTWRRSLADTAGVGRSPGGHITARTVSGGALRELTVEPAALRLPPAELTAEIVAAVNAAQADYARRAYAIMAPALAAPGAAAGGADDDVADGVTGGTGDGRDEVGDPAATAGGGGGAGGRGAAAGAGRAGAVPAQAAAPALEDGISRIEALAAHLQRLTR</sequence>
<dbReference type="InterPro" id="IPR036894">
    <property type="entry name" value="YbaB-like_sf"/>
</dbReference>
<evidence type="ECO:0000256" key="1">
    <source>
        <dbReference type="SAM" id="MobiDB-lite"/>
    </source>
</evidence>
<dbReference type="Proteomes" id="UP000649739">
    <property type="component" value="Unassembled WGS sequence"/>
</dbReference>
<reference evidence="2" key="2">
    <citation type="submission" date="2020-09" db="EMBL/GenBank/DDBJ databases">
        <authorList>
            <person name="Sun Q."/>
            <person name="Ohkuma M."/>
        </authorList>
    </citation>
    <scope>NUCLEOTIDE SEQUENCE</scope>
    <source>
        <strain evidence="2">JCM 3090</strain>
    </source>
</reference>
<organism evidence="2 3">
    <name type="scientific">Pilimelia anulata</name>
    <dbReference type="NCBI Taxonomy" id="53371"/>
    <lineage>
        <taxon>Bacteria</taxon>
        <taxon>Bacillati</taxon>
        <taxon>Actinomycetota</taxon>
        <taxon>Actinomycetes</taxon>
        <taxon>Micromonosporales</taxon>
        <taxon>Micromonosporaceae</taxon>
        <taxon>Pilimelia</taxon>
    </lineage>
</organism>
<dbReference type="EMBL" id="BMQB01000001">
    <property type="protein sequence ID" value="GGJ76099.1"/>
    <property type="molecule type" value="Genomic_DNA"/>
</dbReference>
<dbReference type="RefSeq" id="WP_189168130.1">
    <property type="nucleotide sequence ID" value="NZ_BMQB01000001.1"/>
</dbReference>
<evidence type="ECO:0000313" key="2">
    <source>
        <dbReference type="EMBL" id="GGJ76099.1"/>
    </source>
</evidence>
<gene>
    <name evidence="2" type="ORF">GCM10010123_02590</name>
</gene>
<comment type="caution">
    <text evidence="2">The sequence shown here is derived from an EMBL/GenBank/DDBJ whole genome shotgun (WGS) entry which is preliminary data.</text>
</comment>
<protein>
    <recommendedName>
        <fullName evidence="4">YbaB/EbfC DNA-binding family protein</fullName>
    </recommendedName>
</protein>
<evidence type="ECO:0008006" key="4">
    <source>
        <dbReference type="Google" id="ProtNLM"/>
    </source>
</evidence>
<dbReference type="GO" id="GO:0003677">
    <property type="term" value="F:DNA binding"/>
    <property type="evidence" value="ECO:0007669"/>
    <property type="project" value="InterPro"/>
</dbReference>
<evidence type="ECO:0000313" key="3">
    <source>
        <dbReference type="Proteomes" id="UP000649739"/>
    </source>
</evidence>
<dbReference type="AlphaFoldDB" id="A0A8J3B6A6"/>